<dbReference type="Proteomes" id="UP000824596">
    <property type="component" value="Unassembled WGS sequence"/>
</dbReference>
<reference evidence="3" key="1">
    <citation type="submission" date="2021-09" db="EMBL/GenBank/DDBJ databases">
        <title>A high-quality genome of the endoparasitic fungus Hirsutella rhossiliensis with a comparison of Hirsutella genomes reveals transposable elements contributing to genome size variation.</title>
        <authorList>
            <person name="Lin R."/>
            <person name="Jiao Y."/>
            <person name="Sun X."/>
            <person name="Ling J."/>
            <person name="Xie B."/>
            <person name="Cheng X."/>
        </authorList>
    </citation>
    <scope>NUCLEOTIDE SEQUENCE</scope>
    <source>
        <strain evidence="3">HR02</strain>
    </source>
</reference>
<evidence type="ECO:0000313" key="3">
    <source>
        <dbReference type="EMBL" id="KAH0967312.1"/>
    </source>
</evidence>
<evidence type="ECO:0000313" key="4">
    <source>
        <dbReference type="Proteomes" id="UP000824596"/>
    </source>
</evidence>
<feature type="compositionally biased region" description="Low complexity" evidence="1">
    <location>
        <begin position="97"/>
        <end position="115"/>
    </location>
</feature>
<dbReference type="GeneID" id="68351850"/>
<feature type="region of interest" description="Disordered" evidence="1">
    <location>
        <begin position="1"/>
        <end position="115"/>
    </location>
</feature>
<name>A0A9P8N672_9HYPO</name>
<sequence>MLRTSLDGRSRKNPEPPSKATETPKAQSASKIYSANLKEASPPKTNPWRRIKAPSPQLQEASESLDQHDWPRAEAAAPKQDSVASAAPKAVHNTGTSPAARAARQRSASASQGSSREVFQAAAARAGESLWNLPFGADIWLYAEDKVLQVHRSVVAPKSGWIRDKLLPPHSNGAPVGVYFPGAAKIIGHSLKFMYTDRIEPCEPMRESPHDITHVACCSLFYLVAVDLRAHTMAVHILDTLALTSEKWKTLFVAHFSRQPMSRQEGMEFTLYLKDALEAAYAYPSADIVAPLKLALAGFLDIVLPLIIQYPTVINLLSTAVWQRYSSLITADMIEHRHRERSGQVPCWSLPHGQTLQALLEQAPTRSCDFVTWSSRGQMPEASARALYESANTFGGDD</sequence>
<dbReference type="InterPro" id="IPR000210">
    <property type="entry name" value="BTB/POZ_dom"/>
</dbReference>
<dbReference type="SUPFAM" id="SSF54695">
    <property type="entry name" value="POZ domain"/>
    <property type="match status" value="1"/>
</dbReference>
<feature type="compositionally biased region" description="Polar residues" evidence="1">
    <location>
        <begin position="20"/>
        <end position="33"/>
    </location>
</feature>
<protein>
    <recommendedName>
        <fullName evidence="2">BTB domain-containing protein</fullName>
    </recommendedName>
</protein>
<accession>A0A9P8N672</accession>
<gene>
    <name evidence="3" type="ORF">HRG_02721</name>
</gene>
<feature type="domain" description="BTB" evidence="2">
    <location>
        <begin position="137"/>
        <end position="203"/>
    </location>
</feature>
<evidence type="ECO:0000259" key="2">
    <source>
        <dbReference type="PROSITE" id="PS50097"/>
    </source>
</evidence>
<dbReference type="OrthoDB" id="4845755at2759"/>
<dbReference type="PROSITE" id="PS50097">
    <property type="entry name" value="BTB"/>
    <property type="match status" value="1"/>
</dbReference>
<feature type="compositionally biased region" description="Basic and acidic residues" evidence="1">
    <location>
        <begin position="1"/>
        <end position="14"/>
    </location>
</feature>
<keyword evidence="4" id="KW-1185">Reference proteome</keyword>
<evidence type="ECO:0000256" key="1">
    <source>
        <dbReference type="SAM" id="MobiDB-lite"/>
    </source>
</evidence>
<comment type="caution">
    <text evidence="3">The sequence shown here is derived from an EMBL/GenBank/DDBJ whole genome shotgun (WGS) entry which is preliminary data.</text>
</comment>
<dbReference type="RefSeq" id="XP_044724825.1">
    <property type="nucleotide sequence ID" value="XM_044861192.1"/>
</dbReference>
<dbReference type="InterPro" id="IPR011333">
    <property type="entry name" value="SKP1/BTB/POZ_sf"/>
</dbReference>
<dbReference type="EMBL" id="JAIZPD010000002">
    <property type="protein sequence ID" value="KAH0967312.1"/>
    <property type="molecule type" value="Genomic_DNA"/>
</dbReference>
<organism evidence="3 4">
    <name type="scientific">Hirsutella rhossiliensis</name>
    <dbReference type="NCBI Taxonomy" id="111463"/>
    <lineage>
        <taxon>Eukaryota</taxon>
        <taxon>Fungi</taxon>
        <taxon>Dikarya</taxon>
        <taxon>Ascomycota</taxon>
        <taxon>Pezizomycotina</taxon>
        <taxon>Sordariomycetes</taxon>
        <taxon>Hypocreomycetidae</taxon>
        <taxon>Hypocreales</taxon>
        <taxon>Ophiocordycipitaceae</taxon>
        <taxon>Hirsutella</taxon>
    </lineage>
</organism>
<proteinExistence type="predicted"/>
<dbReference type="AlphaFoldDB" id="A0A9P8N672"/>
<dbReference type="Gene3D" id="3.30.710.10">
    <property type="entry name" value="Potassium Channel Kv1.1, Chain A"/>
    <property type="match status" value="1"/>
</dbReference>